<dbReference type="GO" id="GO:0006886">
    <property type="term" value="P:intracellular protein transport"/>
    <property type="evidence" value="ECO:0007669"/>
    <property type="project" value="TreeGrafter"/>
</dbReference>
<reference evidence="4" key="1">
    <citation type="submission" date="2025-08" db="UniProtKB">
        <authorList>
            <consortium name="RefSeq"/>
        </authorList>
    </citation>
    <scope>IDENTIFICATION</scope>
    <source>
        <tissue evidence="4">Whole larval tissue</tissue>
    </source>
</reference>
<gene>
    <name evidence="4" type="primary">LOC118264133</name>
</gene>
<evidence type="ECO:0000313" key="3">
    <source>
        <dbReference type="Proteomes" id="UP000829999"/>
    </source>
</evidence>
<dbReference type="GO" id="GO:0031901">
    <property type="term" value="C:early endosome membrane"/>
    <property type="evidence" value="ECO:0007669"/>
    <property type="project" value="TreeGrafter"/>
</dbReference>
<name>A0A9R0F3T1_SPOFR</name>
<dbReference type="PANTHER" id="PTHR46571:SF1">
    <property type="entry name" value="SORTING NEXIN-8"/>
    <property type="match status" value="1"/>
</dbReference>
<evidence type="ECO:0000313" key="4">
    <source>
        <dbReference type="RefSeq" id="XP_050560850.1"/>
    </source>
</evidence>
<dbReference type="InterPro" id="IPR028662">
    <property type="entry name" value="SNX8/Mvp1"/>
</dbReference>
<dbReference type="InterPro" id="IPR001683">
    <property type="entry name" value="PX_dom"/>
</dbReference>
<proteinExistence type="predicted"/>
<protein>
    <submittedName>
        <fullName evidence="4">Sorting nexin-8 isoform X2</fullName>
    </submittedName>
</protein>
<dbReference type="GeneID" id="118264133"/>
<evidence type="ECO:0000259" key="2">
    <source>
        <dbReference type="PROSITE" id="PS50195"/>
    </source>
</evidence>
<organism evidence="3 4">
    <name type="scientific">Spodoptera frugiperda</name>
    <name type="common">Fall armyworm</name>
    <dbReference type="NCBI Taxonomy" id="7108"/>
    <lineage>
        <taxon>Eukaryota</taxon>
        <taxon>Metazoa</taxon>
        <taxon>Ecdysozoa</taxon>
        <taxon>Arthropoda</taxon>
        <taxon>Hexapoda</taxon>
        <taxon>Insecta</taxon>
        <taxon>Pterygota</taxon>
        <taxon>Neoptera</taxon>
        <taxon>Endopterygota</taxon>
        <taxon>Lepidoptera</taxon>
        <taxon>Glossata</taxon>
        <taxon>Ditrysia</taxon>
        <taxon>Noctuoidea</taxon>
        <taxon>Noctuidae</taxon>
        <taxon>Amphipyrinae</taxon>
        <taxon>Spodoptera</taxon>
    </lineage>
</organism>
<dbReference type="Gene3D" id="3.30.1520.10">
    <property type="entry name" value="Phox-like domain"/>
    <property type="match status" value="1"/>
</dbReference>
<dbReference type="Proteomes" id="UP000829999">
    <property type="component" value="Chromosome 26"/>
</dbReference>
<dbReference type="SUPFAM" id="SSF64268">
    <property type="entry name" value="PX domain"/>
    <property type="match status" value="1"/>
</dbReference>
<dbReference type="GO" id="GO:0034498">
    <property type="term" value="P:early endosome to Golgi transport"/>
    <property type="evidence" value="ECO:0007669"/>
    <property type="project" value="TreeGrafter"/>
</dbReference>
<dbReference type="RefSeq" id="XP_050560850.1">
    <property type="nucleotide sequence ID" value="XM_050704893.1"/>
</dbReference>
<feature type="domain" description="PX" evidence="2">
    <location>
        <begin position="15"/>
        <end position="126"/>
    </location>
</feature>
<evidence type="ECO:0000256" key="1">
    <source>
        <dbReference type="ARBA" id="ARBA00004287"/>
    </source>
</evidence>
<dbReference type="GO" id="GO:0005829">
    <property type="term" value="C:cytosol"/>
    <property type="evidence" value="ECO:0007669"/>
    <property type="project" value="GOC"/>
</dbReference>
<dbReference type="Pfam" id="PF00787">
    <property type="entry name" value="PX"/>
    <property type="match status" value="1"/>
</dbReference>
<keyword evidence="3" id="KW-1185">Reference proteome</keyword>
<dbReference type="PANTHER" id="PTHR46571">
    <property type="entry name" value="SORTING NEXIN-8"/>
    <property type="match status" value="1"/>
</dbReference>
<dbReference type="InterPro" id="IPR036871">
    <property type="entry name" value="PX_dom_sf"/>
</dbReference>
<dbReference type="AlphaFoldDB" id="A0A9R0F3T1"/>
<dbReference type="SMART" id="SM00312">
    <property type="entry name" value="PX"/>
    <property type="match status" value="1"/>
</dbReference>
<accession>A0A9R0F3T1</accession>
<sequence>MSVVMEEVTFAELEATDVISVELVPERKGLILKHCEYYVSSRRHGTTVSRRYNDFVQLYDILYAKYPYRAICRLPPKRVVVGGGSSNFLLRRRAALQRWLTLVARHPVLAHDADLRVFLCESTLRLEKPKHDEFVLAGTQEDNLTEVTTQELQAAFESEQEPLQLAQLALARLTQIFEKVQDRCEAERSDMRELGAALSGLGAAAGVGADPQLAAAAQAAGAAGREPEPAWDDDGAAALLLGADACGAYTALCARLSRGLHGERAAAAAAPAAPRALHLRHRYALRAALQEGRVARAYVCAARGSLGALAGRRAAAHAARAALWTDLARALAL</sequence>
<comment type="subcellular location">
    <subcellularLocation>
        <location evidence="1">Membrane</location>
        <topology evidence="1">Peripheral membrane protein</topology>
        <orientation evidence="1">Cytoplasmic side</orientation>
    </subcellularLocation>
</comment>
<dbReference type="GO" id="GO:0035091">
    <property type="term" value="F:phosphatidylinositol binding"/>
    <property type="evidence" value="ECO:0007669"/>
    <property type="project" value="InterPro"/>
</dbReference>
<dbReference type="PROSITE" id="PS50195">
    <property type="entry name" value="PX"/>
    <property type="match status" value="1"/>
</dbReference>